<dbReference type="GO" id="GO:0005886">
    <property type="term" value="C:plasma membrane"/>
    <property type="evidence" value="ECO:0007669"/>
    <property type="project" value="UniProtKB-SubCell"/>
</dbReference>
<dbReference type="PROSITE" id="PS50883">
    <property type="entry name" value="EAL"/>
    <property type="match status" value="1"/>
</dbReference>
<keyword evidence="3" id="KW-0472">Membrane</keyword>
<dbReference type="GO" id="GO:0003824">
    <property type="term" value="F:catalytic activity"/>
    <property type="evidence" value="ECO:0007669"/>
    <property type="project" value="UniProtKB-ARBA"/>
</dbReference>
<dbReference type="InterPro" id="IPR007892">
    <property type="entry name" value="CHASE4"/>
</dbReference>
<dbReference type="PANTHER" id="PTHR44757">
    <property type="entry name" value="DIGUANYLATE CYCLASE DGCP"/>
    <property type="match status" value="1"/>
</dbReference>
<protein>
    <submittedName>
        <fullName evidence="7">Sensory box-containing diguanylate cyclase</fullName>
    </submittedName>
</protein>
<gene>
    <name evidence="7" type="ORF">PSAKL28_12310</name>
</gene>
<dbReference type="SUPFAM" id="SSF55785">
    <property type="entry name" value="PYP-like sensor domain (PAS domain)"/>
    <property type="match status" value="1"/>
</dbReference>
<dbReference type="InterPro" id="IPR035919">
    <property type="entry name" value="EAL_sf"/>
</dbReference>
<dbReference type="InterPro" id="IPR029787">
    <property type="entry name" value="Nucleotide_cyclase"/>
</dbReference>
<dbReference type="InterPro" id="IPR001633">
    <property type="entry name" value="EAL_dom"/>
</dbReference>
<accession>A0A077F4P8</accession>
<dbReference type="InterPro" id="IPR000160">
    <property type="entry name" value="GGDEF_dom"/>
</dbReference>
<dbReference type="Gene3D" id="3.30.450.20">
    <property type="entry name" value="PAS domain"/>
    <property type="match status" value="1"/>
</dbReference>
<comment type="cofactor">
    <cofactor evidence="1">
        <name>Mg(2+)</name>
        <dbReference type="ChEBI" id="CHEBI:18420"/>
    </cofactor>
</comment>
<evidence type="ECO:0000313" key="8">
    <source>
        <dbReference type="Proteomes" id="UP000028931"/>
    </source>
</evidence>
<dbReference type="Pfam" id="PF00990">
    <property type="entry name" value="GGDEF"/>
    <property type="match status" value="1"/>
</dbReference>
<dbReference type="InterPro" id="IPR013767">
    <property type="entry name" value="PAS_fold"/>
</dbReference>
<dbReference type="NCBIfam" id="TIGR00229">
    <property type="entry name" value="sensory_box"/>
    <property type="match status" value="1"/>
</dbReference>
<feature type="transmembrane region" description="Helical" evidence="3">
    <location>
        <begin position="23"/>
        <end position="46"/>
    </location>
</feature>
<dbReference type="NCBIfam" id="TIGR00254">
    <property type="entry name" value="GGDEF"/>
    <property type="match status" value="1"/>
</dbReference>
<keyword evidence="3" id="KW-0812">Transmembrane</keyword>
<dbReference type="Proteomes" id="UP000028931">
    <property type="component" value="Chromosome"/>
</dbReference>
<keyword evidence="3" id="KW-1133">Transmembrane helix</keyword>
<evidence type="ECO:0000259" key="4">
    <source>
        <dbReference type="PROSITE" id="PS50112"/>
    </source>
</evidence>
<reference evidence="7 8" key="1">
    <citation type="submission" date="2014-07" db="EMBL/GenBank/DDBJ databases">
        <authorList>
            <person name="Lee K."/>
            <person name="Lim J.Y."/>
            <person name="Hwang I."/>
        </authorList>
    </citation>
    <scope>NUCLEOTIDE SEQUENCE [LARGE SCALE GENOMIC DNA]</scope>
    <source>
        <strain evidence="7 8">KL28</strain>
    </source>
</reference>
<dbReference type="HOGENOM" id="CLU_000445_91_1_6"/>
<dbReference type="Pfam" id="PF00989">
    <property type="entry name" value="PAS"/>
    <property type="match status" value="1"/>
</dbReference>
<dbReference type="GO" id="GO:0006355">
    <property type="term" value="P:regulation of DNA-templated transcription"/>
    <property type="evidence" value="ECO:0007669"/>
    <property type="project" value="InterPro"/>
</dbReference>
<dbReference type="EMBL" id="CP009048">
    <property type="protein sequence ID" value="AIL60457.1"/>
    <property type="molecule type" value="Genomic_DNA"/>
</dbReference>
<evidence type="ECO:0000259" key="5">
    <source>
        <dbReference type="PROSITE" id="PS50883"/>
    </source>
</evidence>
<dbReference type="PROSITE" id="PS50887">
    <property type="entry name" value="GGDEF"/>
    <property type="match status" value="1"/>
</dbReference>
<dbReference type="Gene3D" id="3.20.20.450">
    <property type="entry name" value="EAL domain"/>
    <property type="match status" value="1"/>
</dbReference>
<comment type="subcellular location">
    <subcellularLocation>
        <location evidence="2">Cell inner membrane</location>
    </subcellularLocation>
</comment>
<feature type="domain" description="EAL" evidence="5">
    <location>
        <begin position="605"/>
        <end position="855"/>
    </location>
</feature>
<dbReference type="InterPro" id="IPR052155">
    <property type="entry name" value="Biofilm_reg_signaling"/>
</dbReference>
<dbReference type="InterPro" id="IPR043128">
    <property type="entry name" value="Rev_trsase/Diguanyl_cyclase"/>
</dbReference>
<name>A0A077F4P8_9PSED</name>
<dbReference type="eggNOG" id="COG5001">
    <property type="taxonomic scope" value="Bacteria"/>
</dbReference>
<dbReference type="PROSITE" id="PS50112">
    <property type="entry name" value="PAS"/>
    <property type="match status" value="1"/>
</dbReference>
<dbReference type="PANTHER" id="PTHR44757:SF10">
    <property type="entry name" value="MEMBRANE PROTEIN"/>
    <property type="match status" value="1"/>
</dbReference>
<dbReference type="AlphaFoldDB" id="A0A077F4P8"/>
<dbReference type="SMART" id="SM00091">
    <property type="entry name" value="PAS"/>
    <property type="match status" value="1"/>
</dbReference>
<dbReference type="Pfam" id="PF05228">
    <property type="entry name" value="CHASE4"/>
    <property type="match status" value="1"/>
</dbReference>
<dbReference type="PROSITE" id="PS51257">
    <property type="entry name" value="PROKAR_LIPOPROTEIN"/>
    <property type="match status" value="1"/>
</dbReference>
<evidence type="ECO:0000256" key="2">
    <source>
        <dbReference type="ARBA" id="ARBA00004533"/>
    </source>
</evidence>
<feature type="domain" description="PAS" evidence="4">
    <location>
        <begin position="307"/>
        <end position="352"/>
    </location>
</feature>
<organism evidence="7 8">
    <name type="scientific">Pseudomonas alkylphenolica</name>
    <dbReference type="NCBI Taxonomy" id="237609"/>
    <lineage>
        <taxon>Bacteria</taxon>
        <taxon>Pseudomonadati</taxon>
        <taxon>Pseudomonadota</taxon>
        <taxon>Gammaproteobacteria</taxon>
        <taxon>Pseudomonadales</taxon>
        <taxon>Pseudomonadaceae</taxon>
        <taxon>Pseudomonas</taxon>
    </lineage>
</organism>
<dbReference type="KEGG" id="palk:PSAKL28_12310"/>
<evidence type="ECO:0000259" key="6">
    <source>
        <dbReference type="PROSITE" id="PS50887"/>
    </source>
</evidence>
<dbReference type="CDD" id="cd01949">
    <property type="entry name" value="GGDEF"/>
    <property type="match status" value="1"/>
</dbReference>
<dbReference type="Pfam" id="PF00563">
    <property type="entry name" value="EAL"/>
    <property type="match status" value="1"/>
</dbReference>
<dbReference type="SMART" id="SM00052">
    <property type="entry name" value="EAL"/>
    <property type="match status" value="1"/>
</dbReference>
<sequence>MRMDRIVEVSSTSPPPSLQTRKLIASIAALFALACLIALGALFNIATSLNADEREKSSFYAHKALEQRLEAARQFLSSYAVWDAAYEHLNGVADLKWAHEEKNVGDSLYTASGFEGVFVVDDHSTKYALFKGQLSSAPASTYIDDALAPIIAQARNVATERQQITRHILFNGWPAVLVAAAIRPDDEELGIDPQTTSVMIFVDQLTPEKLTNLSAGAGLTGMRIEKTGALAADESSLPLGTTGYRLEWLTPRPGDQLLWAVLPPLLGAMLVLGLLMVYFFRYALRTSREIDGTLQRLQASNLALEASEQRFRAVAEAASDWIWETDRHHRLSYLSQRFVAVTGFSTEDWLGQPLNQLLSCETTPLTLWLDNQADSDPGQMANLRCGYRDQNGQLRFCRVSARSIMIKGKLAGFRGTASDITDEVAAHARIQHLSMHDALTGLANRNKLSRFLEQALLKGQDAAPLTLLLLDLDSFKPINDSLGHAAGDAVLLEVATRLRESTRDGDLVARLGGDEFVLVMNGMDSRNEIDRFCARLIDNLHQPIHFEEQILHVGASLGVAQTRLQGFDAGELIRCADIALYQAKADGKNTWRYFSPEMNEQIQYRRQLENDLRKALKNNEFVLHYQPRYRLDTLQIVSVEALVRWQHPVEGLLGPDTFIPLAEQTDLIVPLGRWVLREACETARSWPQELLVSVNLSPAQFSRSDVVSDVYKILVDTGFPAQRLELEITENVMLNDIEGALGTMTALKELGVRLNMDDFGTGYSSLGYLRTYPFDSIKIDKRFIAGLSSDGNDRAVVQAIINLGKAMGLTVTAEGVETEQQLKALSKEKCHEVQGFYLSKPIDKQAFEQLLRQPVGAGLPRDAM</sequence>
<dbReference type="InterPro" id="IPR000014">
    <property type="entry name" value="PAS"/>
</dbReference>
<evidence type="ECO:0000256" key="1">
    <source>
        <dbReference type="ARBA" id="ARBA00001946"/>
    </source>
</evidence>
<feature type="domain" description="GGDEF" evidence="6">
    <location>
        <begin position="463"/>
        <end position="596"/>
    </location>
</feature>
<dbReference type="SMART" id="SM00267">
    <property type="entry name" value="GGDEF"/>
    <property type="match status" value="1"/>
</dbReference>
<evidence type="ECO:0000313" key="7">
    <source>
        <dbReference type="EMBL" id="AIL60457.1"/>
    </source>
</evidence>
<feature type="transmembrane region" description="Helical" evidence="3">
    <location>
        <begin position="257"/>
        <end position="280"/>
    </location>
</feature>
<dbReference type="SUPFAM" id="SSF55073">
    <property type="entry name" value="Nucleotide cyclase"/>
    <property type="match status" value="1"/>
</dbReference>
<proteinExistence type="predicted"/>
<dbReference type="CDD" id="cd01948">
    <property type="entry name" value="EAL"/>
    <property type="match status" value="1"/>
</dbReference>
<dbReference type="InterPro" id="IPR035965">
    <property type="entry name" value="PAS-like_dom_sf"/>
</dbReference>
<dbReference type="Gene3D" id="3.30.70.270">
    <property type="match status" value="1"/>
</dbReference>
<dbReference type="CDD" id="cd00130">
    <property type="entry name" value="PAS"/>
    <property type="match status" value="1"/>
</dbReference>
<evidence type="ECO:0000256" key="3">
    <source>
        <dbReference type="SAM" id="Phobius"/>
    </source>
</evidence>
<dbReference type="SUPFAM" id="SSF141868">
    <property type="entry name" value="EAL domain-like"/>
    <property type="match status" value="1"/>
</dbReference>
<dbReference type="FunFam" id="3.30.70.270:FF:000001">
    <property type="entry name" value="Diguanylate cyclase domain protein"/>
    <property type="match status" value="1"/>
</dbReference>